<dbReference type="PANTHER" id="PTHR40626:SF11">
    <property type="entry name" value="ZINC FINGER PROTEIN YPR022C"/>
    <property type="match status" value="1"/>
</dbReference>
<dbReference type="Pfam" id="PF00096">
    <property type="entry name" value="zf-C2H2"/>
    <property type="match status" value="1"/>
</dbReference>
<dbReference type="SUPFAM" id="SSF57667">
    <property type="entry name" value="beta-beta-alpha zinc fingers"/>
    <property type="match status" value="1"/>
</dbReference>
<feature type="compositionally biased region" description="Basic and acidic residues" evidence="10">
    <location>
        <begin position="74"/>
        <end position="85"/>
    </location>
</feature>
<feature type="region of interest" description="Disordered" evidence="10">
    <location>
        <begin position="454"/>
        <end position="542"/>
    </location>
</feature>
<keyword evidence="7" id="KW-0804">Transcription</keyword>
<dbReference type="GO" id="GO:0051701">
    <property type="term" value="P:biological process involved in interaction with host"/>
    <property type="evidence" value="ECO:0007669"/>
    <property type="project" value="UniProtKB-ARBA"/>
</dbReference>
<evidence type="ECO:0000256" key="4">
    <source>
        <dbReference type="ARBA" id="ARBA00022771"/>
    </source>
</evidence>
<dbReference type="FunFam" id="3.30.160.60:FF:000606">
    <property type="entry name" value="C2H2 transcription factor, putative"/>
    <property type="match status" value="1"/>
</dbReference>
<evidence type="ECO:0000256" key="2">
    <source>
        <dbReference type="ARBA" id="ARBA00022723"/>
    </source>
</evidence>
<keyword evidence="5" id="KW-0862">Zinc</keyword>
<feature type="compositionally biased region" description="Polar residues" evidence="10">
    <location>
        <begin position="336"/>
        <end position="346"/>
    </location>
</feature>
<feature type="region of interest" description="Disordered" evidence="10">
    <location>
        <begin position="1"/>
        <end position="139"/>
    </location>
</feature>
<dbReference type="OrthoDB" id="624345at2759"/>
<feature type="domain" description="C2H2-type" evidence="11">
    <location>
        <begin position="170"/>
        <end position="197"/>
    </location>
</feature>
<reference evidence="12 13" key="1">
    <citation type="journal article" date="2016" name="Genome Biol. Evol.">
        <title>Divergent and convergent evolution of fungal pathogenicity.</title>
        <authorList>
            <person name="Shang Y."/>
            <person name="Xiao G."/>
            <person name="Zheng P."/>
            <person name="Cen K."/>
            <person name="Zhan S."/>
            <person name="Wang C."/>
        </authorList>
    </citation>
    <scope>NUCLEOTIDE SEQUENCE [LARGE SCALE GENOMIC DNA]</scope>
    <source>
        <strain evidence="12 13">RCEF 2490</strain>
    </source>
</reference>
<dbReference type="Proteomes" id="UP000078544">
    <property type="component" value="Unassembled WGS sequence"/>
</dbReference>
<feature type="compositionally biased region" description="Low complexity" evidence="10">
    <location>
        <begin position="222"/>
        <end position="231"/>
    </location>
</feature>
<evidence type="ECO:0000256" key="8">
    <source>
        <dbReference type="ARBA" id="ARBA00023242"/>
    </source>
</evidence>
<comment type="subcellular location">
    <subcellularLocation>
        <location evidence="1">Nucleus</location>
    </subcellularLocation>
</comment>
<evidence type="ECO:0000256" key="1">
    <source>
        <dbReference type="ARBA" id="ARBA00004123"/>
    </source>
</evidence>
<keyword evidence="8" id="KW-0539">Nucleus</keyword>
<comment type="caution">
    <text evidence="12">The sequence shown here is derived from an EMBL/GenBank/DDBJ whole genome shotgun (WGS) entry which is preliminary data.</text>
</comment>
<dbReference type="InterPro" id="IPR013087">
    <property type="entry name" value="Znf_C2H2_type"/>
</dbReference>
<protein>
    <submittedName>
        <fullName evidence="12">Zinc finger, C2H2-type/integrase, DNA-binding protein</fullName>
    </submittedName>
</protein>
<dbReference type="Gene3D" id="3.30.160.60">
    <property type="entry name" value="Classic Zinc Finger"/>
    <property type="match status" value="2"/>
</dbReference>
<sequence>MAATFRSVNSLLDEPIKEEIMTTSPSTSATPMLNTIPHHTRPHHQPSARYDDSKTPTRATFGASADQMPAPHLPDSKVVPRRENSQHSTKSSRRDSMDMDKDDSDGETGITGEEGATSDGESVGADSSKSGKKKKSQRFYCTDYPPCNLSFTRSEHLARHIRKHTGERPFQCHCSRRFSRLDNLRQHAQTVHVNEDIPIDSLAATGSRFQRQMRTTDRVRQAGNRARASTGGSAGGPPRGHSKSLSTSSVTSISSVGSGYGSQADVRRRPPPLVMAADPRARLSMESYRSNADSTYSYRPGSPGDFSTPTSATFSTAQSSPRWTSGMGSPNAAAHSRSQSMYSAGSRTPGRRLSVPSTASAFAAAAAAAVAPVHRMFGPGHMNSSHPAAFTTPVANMNHMAASPAPSTSGWPGRRDSVSTNPDEAWRRRTWHPDSRDFANQQAANQASQLGMANQALRPNPPPPIANPSNAQSSFRLPGIESFDPLLPRRRQPTPPPQQQPPPPPQQQQQRGHSPMAVDAEPSPYRRPYQPGAGELSQPDERRNLNMYDASLQRGLNRLDISHKTPPRDGAGAWASEANRAVQEAQVSHHTVRFEDQVPPSRQYAPTAASNRSLHHYTMSAPSITTPRESKRHGWYHGPAAAQSIPPPQETRVAHVDRMVHPNFNGFSGFPAREHHHPPPQQQERQANGDHLRRLEALVAVATSEGSTATAC</sequence>
<keyword evidence="12" id="KW-0238">DNA-binding</keyword>
<feature type="compositionally biased region" description="Pro residues" evidence="10">
    <location>
        <begin position="493"/>
        <end position="506"/>
    </location>
</feature>
<dbReference type="GO" id="GO:0000978">
    <property type="term" value="F:RNA polymerase II cis-regulatory region sequence-specific DNA binding"/>
    <property type="evidence" value="ECO:0007669"/>
    <property type="project" value="InterPro"/>
</dbReference>
<name>A0A167Y4Y0_9HYPO</name>
<dbReference type="PANTHER" id="PTHR40626">
    <property type="entry name" value="MIP31509P"/>
    <property type="match status" value="1"/>
</dbReference>
<feature type="region of interest" description="Disordered" evidence="10">
    <location>
        <begin position="205"/>
        <end position="280"/>
    </location>
</feature>
<dbReference type="GO" id="GO:0000981">
    <property type="term" value="F:DNA-binding transcription factor activity, RNA polymerase II-specific"/>
    <property type="evidence" value="ECO:0007669"/>
    <property type="project" value="InterPro"/>
</dbReference>
<keyword evidence="13" id="KW-1185">Reference proteome</keyword>
<dbReference type="GO" id="GO:0008270">
    <property type="term" value="F:zinc ion binding"/>
    <property type="evidence" value="ECO:0007669"/>
    <property type="project" value="UniProtKB-KW"/>
</dbReference>
<evidence type="ECO:0000256" key="5">
    <source>
        <dbReference type="ARBA" id="ARBA00022833"/>
    </source>
</evidence>
<dbReference type="GO" id="GO:0000785">
    <property type="term" value="C:chromatin"/>
    <property type="evidence" value="ECO:0007669"/>
    <property type="project" value="TreeGrafter"/>
</dbReference>
<feature type="domain" description="C2H2-type" evidence="11">
    <location>
        <begin position="139"/>
        <end position="169"/>
    </location>
</feature>
<evidence type="ECO:0000256" key="7">
    <source>
        <dbReference type="ARBA" id="ARBA00023163"/>
    </source>
</evidence>
<keyword evidence="6" id="KW-0805">Transcription regulation</keyword>
<evidence type="ECO:0000313" key="12">
    <source>
        <dbReference type="EMBL" id="KZZ90866.1"/>
    </source>
</evidence>
<dbReference type="STRING" id="1081109.A0A167Y4Y0"/>
<feature type="region of interest" description="Disordered" evidence="10">
    <location>
        <begin position="399"/>
        <end position="425"/>
    </location>
</feature>
<feature type="compositionally biased region" description="Low complexity" evidence="10">
    <location>
        <begin position="306"/>
        <end position="321"/>
    </location>
</feature>
<feature type="compositionally biased region" description="Low complexity" evidence="10">
    <location>
        <begin position="107"/>
        <end position="117"/>
    </location>
</feature>
<keyword evidence="2" id="KW-0479">Metal-binding</keyword>
<dbReference type="EMBL" id="AZGY01000020">
    <property type="protein sequence ID" value="KZZ90866.1"/>
    <property type="molecule type" value="Genomic_DNA"/>
</dbReference>
<feature type="compositionally biased region" description="Low complexity" evidence="10">
    <location>
        <begin position="243"/>
        <end position="257"/>
    </location>
</feature>
<keyword evidence="3" id="KW-0677">Repeat</keyword>
<evidence type="ECO:0000256" key="10">
    <source>
        <dbReference type="SAM" id="MobiDB-lite"/>
    </source>
</evidence>
<feature type="compositionally biased region" description="Low complexity" evidence="10">
    <location>
        <begin position="22"/>
        <end position="31"/>
    </location>
</feature>
<dbReference type="InterPro" id="IPR051059">
    <property type="entry name" value="VerF-like"/>
</dbReference>
<gene>
    <name evidence="12" type="ORF">AAL_07092</name>
</gene>
<proteinExistence type="predicted"/>
<evidence type="ECO:0000256" key="6">
    <source>
        <dbReference type="ARBA" id="ARBA00023015"/>
    </source>
</evidence>
<evidence type="ECO:0000256" key="3">
    <source>
        <dbReference type="ARBA" id="ARBA00022737"/>
    </source>
</evidence>
<keyword evidence="4 9" id="KW-0863">Zinc-finger</keyword>
<dbReference type="FunFam" id="3.30.160.60:FF:000758">
    <property type="entry name" value="C2H2 transcription factor, putative"/>
    <property type="match status" value="1"/>
</dbReference>
<evidence type="ECO:0000256" key="9">
    <source>
        <dbReference type="PROSITE-ProRule" id="PRU00042"/>
    </source>
</evidence>
<feature type="compositionally biased region" description="Polar residues" evidence="10">
    <location>
        <begin position="1"/>
        <end position="10"/>
    </location>
</feature>
<dbReference type="PROSITE" id="PS50157">
    <property type="entry name" value="ZINC_FINGER_C2H2_2"/>
    <property type="match status" value="2"/>
</dbReference>
<evidence type="ECO:0000313" key="13">
    <source>
        <dbReference type="Proteomes" id="UP000078544"/>
    </source>
</evidence>
<dbReference type="AlphaFoldDB" id="A0A167Y4Y0"/>
<feature type="region of interest" description="Disordered" evidence="10">
    <location>
        <begin position="665"/>
        <end position="688"/>
    </location>
</feature>
<feature type="region of interest" description="Disordered" evidence="10">
    <location>
        <begin position="292"/>
        <end position="353"/>
    </location>
</feature>
<evidence type="ECO:0000259" key="11">
    <source>
        <dbReference type="PROSITE" id="PS50157"/>
    </source>
</evidence>
<dbReference type="InterPro" id="IPR036236">
    <property type="entry name" value="Znf_C2H2_sf"/>
</dbReference>
<organism evidence="12 13">
    <name type="scientific">Moelleriella libera RCEF 2490</name>
    <dbReference type="NCBI Taxonomy" id="1081109"/>
    <lineage>
        <taxon>Eukaryota</taxon>
        <taxon>Fungi</taxon>
        <taxon>Dikarya</taxon>
        <taxon>Ascomycota</taxon>
        <taxon>Pezizomycotina</taxon>
        <taxon>Sordariomycetes</taxon>
        <taxon>Hypocreomycetidae</taxon>
        <taxon>Hypocreales</taxon>
        <taxon>Clavicipitaceae</taxon>
        <taxon>Moelleriella</taxon>
    </lineage>
</organism>
<dbReference type="GO" id="GO:0005634">
    <property type="term" value="C:nucleus"/>
    <property type="evidence" value="ECO:0007669"/>
    <property type="project" value="UniProtKB-SubCell"/>
</dbReference>
<accession>A0A167Y4Y0</accession>